<accession>A0A9P7NBQ4</accession>
<organism evidence="1 2">
    <name type="scientific">Claviceps pusilla</name>
    <dbReference type="NCBI Taxonomy" id="123648"/>
    <lineage>
        <taxon>Eukaryota</taxon>
        <taxon>Fungi</taxon>
        <taxon>Dikarya</taxon>
        <taxon>Ascomycota</taxon>
        <taxon>Pezizomycotina</taxon>
        <taxon>Sordariomycetes</taxon>
        <taxon>Hypocreomycetidae</taxon>
        <taxon>Hypocreales</taxon>
        <taxon>Clavicipitaceae</taxon>
        <taxon>Claviceps</taxon>
    </lineage>
</organism>
<proteinExistence type="predicted"/>
<dbReference type="EMBL" id="SRPW01000938">
    <property type="protein sequence ID" value="KAG6011087.1"/>
    <property type="molecule type" value="Genomic_DNA"/>
</dbReference>
<protein>
    <submittedName>
        <fullName evidence="1">Uncharacterized protein</fullName>
    </submittedName>
</protein>
<sequence length="337" mass="38278">MKTPHETHPMPSSAHKFGQPANGSINAIIHQNCSQRLFVPPIAWTTAHLDFLNIGFDRLDEQPQTKAKQSESLQVGIATAEQSQSDNERLWLYMQNLDGICAQSRKHIIREFLEPFGIEIAEQPRTESTPQVQDPEEEQGKIFAIQDNGFFFRVGGPGDYAAARVGFQFGKKIMSRASVRPDGIFKQKSTGRYIAYVQFDTISLRRKHHILFRNKKQSTKRQAQSILPSEMGEDPYIAGILVALAQEQRRRRVALVGDTEHSPGQMVHAIGVKQRVPGKLYIYTALIPDVFLDKLESPSEFCESPRVSIKYFLLDFTQPVQAANYLWLYWKEVGMIS</sequence>
<reference evidence="1" key="1">
    <citation type="journal article" date="2020" name="bioRxiv">
        <title>Whole genome comparisons of ergot fungi reveals the divergence and evolution of species within the genus Claviceps are the result of varying mechanisms driving genome evolution and host range expansion.</title>
        <authorList>
            <person name="Wyka S.A."/>
            <person name="Mondo S.J."/>
            <person name="Liu M."/>
            <person name="Dettman J."/>
            <person name="Nalam V."/>
            <person name="Broders K.D."/>
        </authorList>
    </citation>
    <scope>NUCLEOTIDE SEQUENCE</scope>
    <source>
        <strain evidence="1">CCC 602</strain>
    </source>
</reference>
<dbReference type="AlphaFoldDB" id="A0A9P7NBQ4"/>
<keyword evidence="2" id="KW-1185">Reference proteome</keyword>
<dbReference type="Proteomes" id="UP000748025">
    <property type="component" value="Unassembled WGS sequence"/>
</dbReference>
<gene>
    <name evidence="1" type="ORF">E4U43_008510</name>
</gene>
<comment type="caution">
    <text evidence="1">The sequence shown here is derived from an EMBL/GenBank/DDBJ whole genome shotgun (WGS) entry which is preliminary data.</text>
</comment>
<evidence type="ECO:0000313" key="1">
    <source>
        <dbReference type="EMBL" id="KAG6011087.1"/>
    </source>
</evidence>
<evidence type="ECO:0000313" key="2">
    <source>
        <dbReference type="Proteomes" id="UP000748025"/>
    </source>
</evidence>
<name>A0A9P7NBQ4_9HYPO</name>
<dbReference type="OrthoDB" id="4961126at2759"/>